<evidence type="ECO:0000313" key="2">
    <source>
        <dbReference type="EMBL" id="KAF5376346.1"/>
    </source>
</evidence>
<keyword evidence="1" id="KW-0812">Transmembrane</keyword>
<keyword evidence="1" id="KW-0472">Membrane</keyword>
<evidence type="ECO:0000313" key="3">
    <source>
        <dbReference type="Proteomes" id="UP000518752"/>
    </source>
</evidence>
<sequence>MVHILQSLTTTQLECTAYGAYAVLFGFAVWVLPRKFNVLAVKMFFFPAIIALFFSATLNVAFGLMAEMKFVLVPDRPFEMIIPRALHTYDTVSDSIDVSTTKHIGGYDLVFELFAVTAIIRAFAVPKKPICSRAQIELFTMTFEFMNAFANILMSLMIATLGVIVMVSTAPLHKYDKRDVQLKTPLPKGLGPTLIAARVGLGSAYDHQTWRTTQSSDVVLSTDIESHHPNPESTSEPQYALRRTAVVSSKSASEDLNSALAK</sequence>
<organism evidence="2 3">
    <name type="scientific">Collybiopsis confluens</name>
    <dbReference type="NCBI Taxonomy" id="2823264"/>
    <lineage>
        <taxon>Eukaryota</taxon>
        <taxon>Fungi</taxon>
        <taxon>Dikarya</taxon>
        <taxon>Basidiomycota</taxon>
        <taxon>Agaricomycotina</taxon>
        <taxon>Agaricomycetes</taxon>
        <taxon>Agaricomycetidae</taxon>
        <taxon>Agaricales</taxon>
        <taxon>Marasmiineae</taxon>
        <taxon>Omphalotaceae</taxon>
        <taxon>Collybiopsis</taxon>
    </lineage>
</organism>
<dbReference type="Proteomes" id="UP000518752">
    <property type="component" value="Unassembled WGS sequence"/>
</dbReference>
<name>A0A8H5H485_9AGAR</name>
<comment type="caution">
    <text evidence="2">The sequence shown here is derived from an EMBL/GenBank/DDBJ whole genome shotgun (WGS) entry which is preliminary data.</text>
</comment>
<protein>
    <submittedName>
        <fullName evidence="2">Uncharacterized protein</fullName>
    </submittedName>
</protein>
<feature type="transmembrane region" description="Helical" evidence="1">
    <location>
        <begin position="104"/>
        <end position="124"/>
    </location>
</feature>
<dbReference type="OrthoDB" id="3265563at2759"/>
<accession>A0A8H5H485</accession>
<feature type="transmembrane region" description="Helical" evidence="1">
    <location>
        <begin position="16"/>
        <end position="32"/>
    </location>
</feature>
<gene>
    <name evidence="2" type="ORF">D9757_008641</name>
</gene>
<feature type="transmembrane region" description="Helical" evidence="1">
    <location>
        <begin position="44"/>
        <end position="66"/>
    </location>
</feature>
<keyword evidence="3" id="KW-1185">Reference proteome</keyword>
<dbReference type="EMBL" id="JAACJN010000091">
    <property type="protein sequence ID" value="KAF5376346.1"/>
    <property type="molecule type" value="Genomic_DNA"/>
</dbReference>
<feature type="transmembrane region" description="Helical" evidence="1">
    <location>
        <begin position="145"/>
        <end position="167"/>
    </location>
</feature>
<keyword evidence="1" id="KW-1133">Transmembrane helix</keyword>
<dbReference type="AlphaFoldDB" id="A0A8H5H485"/>
<evidence type="ECO:0000256" key="1">
    <source>
        <dbReference type="SAM" id="Phobius"/>
    </source>
</evidence>
<reference evidence="2 3" key="1">
    <citation type="journal article" date="2020" name="ISME J.">
        <title>Uncovering the hidden diversity of litter-decomposition mechanisms in mushroom-forming fungi.</title>
        <authorList>
            <person name="Floudas D."/>
            <person name="Bentzer J."/>
            <person name="Ahren D."/>
            <person name="Johansson T."/>
            <person name="Persson P."/>
            <person name="Tunlid A."/>
        </authorList>
    </citation>
    <scope>NUCLEOTIDE SEQUENCE [LARGE SCALE GENOMIC DNA]</scope>
    <source>
        <strain evidence="2 3">CBS 406.79</strain>
    </source>
</reference>
<proteinExistence type="predicted"/>